<evidence type="ECO:0000313" key="6">
    <source>
        <dbReference type="EMBL" id="MFO3665685.1"/>
    </source>
</evidence>
<dbReference type="InterPro" id="IPR003339">
    <property type="entry name" value="ABC/ECF_trnsptr_transmembrane"/>
</dbReference>
<evidence type="ECO:0000256" key="1">
    <source>
        <dbReference type="ARBA" id="ARBA00004141"/>
    </source>
</evidence>
<keyword evidence="2 5" id="KW-0812">Transmembrane</keyword>
<dbReference type="PANTHER" id="PTHR33514">
    <property type="entry name" value="PROTEIN ABCI12, CHLOROPLASTIC"/>
    <property type="match status" value="1"/>
</dbReference>
<evidence type="ECO:0000256" key="3">
    <source>
        <dbReference type="ARBA" id="ARBA00022989"/>
    </source>
</evidence>
<accession>A0ABW9MC51</accession>
<sequence>MNDKILGYIENDTIIHRLSGTTKLICFLMLSIIVMTSYDTRFLLFVTIFSLILFRLAEIPWNAVSFVVKFVLVFAILNLLAIYIFEPEYGVNLYNSRTVIRQGWGRYSLTKEQLFYEVNVAIKYFSTIPLALIFIFTTSPSEFASSLNKIGVSYKVSYAVALALRYIPDIQESYNDIKLASQARGIEMSKKASLVERIKSSSNIVWPLIFDSLNRIETISQAMELRRFGKENTRTWYSYRPFRKIDIFAIVISALITILGVYLFFVNGGRFYNPFVH</sequence>
<dbReference type="EMBL" id="JBGMEI010000006">
    <property type="protein sequence ID" value="MFO3665685.1"/>
    <property type="molecule type" value="Genomic_DNA"/>
</dbReference>
<feature type="transmembrane region" description="Helical" evidence="5">
    <location>
        <begin position="66"/>
        <end position="85"/>
    </location>
</feature>
<evidence type="ECO:0000256" key="2">
    <source>
        <dbReference type="ARBA" id="ARBA00022692"/>
    </source>
</evidence>
<reference evidence="6 7" key="1">
    <citation type="journal article" date="2025" name="Anaerobe">
        <title>Description of Anaerococcus kampingiae sp. nov., Anaerococcus groningensis sp. nov., Anaerococcus martiniensis sp. nov., and Anaerococcus cruorum sp. nov., isolated from human clinical specimens.</title>
        <authorList>
            <person name="Boiten K.E."/>
            <person name="Meijer J."/>
            <person name="van Wezel E.M."/>
            <person name="Veloo A.C.M."/>
        </authorList>
    </citation>
    <scope>NUCLEOTIDE SEQUENCE [LARGE SCALE GENOMIC DNA]</scope>
    <source>
        <strain evidence="6 7">ENR0831</strain>
    </source>
</reference>
<dbReference type="Pfam" id="PF02361">
    <property type="entry name" value="CbiQ"/>
    <property type="match status" value="1"/>
</dbReference>
<keyword evidence="3 5" id="KW-1133">Transmembrane helix</keyword>
<protein>
    <submittedName>
        <fullName evidence="6">Energy-coupling factor transporter transmembrane protein EcfT</fullName>
    </submittedName>
</protein>
<name>A0ABW9MC51_9FIRM</name>
<evidence type="ECO:0000313" key="7">
    <source>
        <dbReference type="Proteomes" id="UP001637996"/>
    </source>
</evidence>
<comment type="caution">
    <text evidence="6">The sequence shown here is derived from an EMBL/GenBank/DDBJ whole genome shotgun (WGS) entry which is preliminary data.</text>
</comment>
<dbReference type="Proteomes" id="UP001637996">
    <property type="component" value="Unassembled WGS sequence"/>
</dbReference>
<dbReference type="RefSeq" id="WP_410031367.1">
    <property type="nucleotide sequence ID" value="NZ_JBGMEI010000006.1"/>
</dbReference>
<proteinExistence type="predicted"/>
<gene>
    <name evidence="6" type="ORF">ACCQ41_05445</name>
</gene>
<feature type="transmembrane region" description="Helical" evidence="5">
    <location>
        <begin position="27"/>
        <end position="54"/>
    </location>
</feature>
<feature type="transmembrane region" description="Helical" evidence="5">
    <location>
        <begin position="114"/>
        <end position="136"/>
    </location>
</feature>
<evidence type="ECO:0000256" key="4">
    <source>
        <dbReference type="ARBA" id="ARBA00023136"/>
    </source>
</evidence>
<comment type="subcellular location">
    <subcellularLocation>
        <location evidence="1">Membrane</location>
        <topology evidence="1">Multi-pass membrane protein</topology>
    </subcellularLocation>
</comment>
<evidence type="ECO:0000256" key="5">
    <source>
        <dbReference type="SAM" id="Phobius"/>
    </source>
</evidence>
<dbReference type="CDD" id="cd16914">
    <property type="entry name" value="EcfT"/>
    <property type="match status" value="1"/>
</dbReference>
<organism evidence="6 7">
    <name type="scientific">Anaerococcus martiniensis</name>
    <dbReference type="NCBI Taxonomy" id="3115615"/>
    <lineage>
        <taxon>Bacteria</taxon>
        <taxon>Bacillati</taxon>
        <taxon>Bacillota</taxon>
        <taxon>Tissierellia</taxon>
        <taxon>Tissierellales</taxon>
        <taxon>Peptoniphilaceae</taxon>
        <taxon>Anaerococcus</taxon>
    </lineage>
</organism>
<feature type="transmembrane region" description="Helical" evidence="5">
    <location>
        <begin position="247"/>
        <end position="265"/>
    </location>
</feature>
<dbReference type="PANTHER" id="PTHR33514:SF1">
    <property type="entry name" value="ABC TRANSPORTER PERMEASE"/>
    <property type="match status" value="1"/>
</dbReference>
<keyword evidence="4 5" id="KW-0472">Membrane</keyword>
<keyword evidence="7" id="KW-1185">Reference proteome</keyword>